<keyword evidence="8" id="KW-0969">Cilium</keyword>
<feature type="coiled-coil region" evidence="14">
    <location>
        <begin position="347"/>
        <end position="384"/>
    </location>
</feature>
<evidence type="ECO:0000256" key="3">
    <source>
        <dbReference type="ARBA" id="ARBA00009158"/>
    </source>
</evidence>
<evidence type="ECO:0000256" key="7">
    <source>
        <dbReference type="ARBA" id="ARBA00023054"/>
    </source>
</evidence>
<reference evidence="17" key="1">
    <citation type="submission" date="2025-08" db="UniProtKB">
        <authorList>
            <consortium name="RefSeq"/>
        </authorList>
    </citation>
    <scope>IDENTIFICATION</scope>
    <source>
        <tissue evidence="17">Whole body</tissue>
    </source>
</reference>
<feature type="coiled-coil region" evidence="14">
    <location>
        <begin position="158"/>
        <end position="192"/>
    </location>
</feature>
<gene>
    <name evidence="17" type="primary">LOC107066842</name>
</gene>
<accession>A0ABM1IAS7</accession>
<dbReference type="InterPro" id="IPR043597">
    <property type="entry name" value="TPH_dom"/>
</dbReference>
<feature type="domain" description="Trichohyalin-plectin-homology" evidence="15">
    <location>
        <begin position="151"/>
        <end position="393"/>
    </location>
</feature>
<comment type="function">
    <text evidence="13">Microtubule inner protein (MIP) part of the dynein-decorated doublet microtubules (DMTs) in cilia axoneme, which is required for motile cilia beating. May play a role in the control of meiotic division and germ cell differentiation through regulation of pairing and recombination during meiosis. Required for sperm flagella assembly. May play a role in the assembly and function of the outer dynein arm-docking complex (ODA-DC). ODA-DC mediates outer dynein arms (ODA) binding onto the axonemal doublet microtubules.</text>
</comment>
<feature type="coiled-coil region" evidence="14">
    <location>
        <begin position="71"/>
        <end position="98"/>
    </location>
</feature>
<comment type="similarity">
    <text evidence="3">Belongs to the MNS1 family.</text>
</comment>
<evidence type="ECO:0000256" key="1">
    <source>
        <dbReference type="ARBA" id="ARBA00004123"/>
    </source>
</evidence>
<dbReference type="GeneID" id="107066842"/>
<evidence type="ECO:0000256" key="12">
    <source>
        <dbReference type="ARBA" id="ARBA00023273"/>
    </source>
</evidence>
<keyword evidence="16" id="KW-1185">Reference proteome</keyword>
<feature type="coiled-coil region" evidence="14">
    <location>
        <begin position="226"/>
        <end position="253"/>
    </location>
</feature>
<sequence>MKIRGSAEMLEKMELEKDAREDVMQLIRAKMIEKTDNLRSVQRLHIDRREAEEKDKLVRFQEDRDLRYRQIERANKLAEELSRRKSKEARELRDLKDKKQISRYSPTLCSLIDLKSRFIEDMIKQDSQSFEILQKWYSDDKFNKIQLANMEEMKRLYCADLQNQIIEKCRIMRELDEERQRERKIIEQTIEVINDEDIRKEEQKKEIQKCLQGERQTFFEARQCWKELQKIAIQEEEQKIAKAIAEKELEYNKQMKKKSDIDTVKERMMETIARKMLDEEIKIKEREDISNELYLEKKKIKEANESLRLALEKRQQTKELFDDMVKRTIANNEKKMEERETEMAFTRNLYEEQLKLDEKDKQKLEEKQRKNKQHGEDLQNIIMNNKIKYAVELLKKQKYVGDGCVGKSY</sequence>
<dbReference type="PANTHER" id="PTHR19265">
    <property type="entry name" value="MEIOSIS-SPECIFIC NUCLEAR STRUCTURAL PROTEIN 1"/>
    <property type="match status" value="1"/>
</dbReference>
<keyword evidence="6" id="KW-0282">Flagellum</keyword>
<keyword evidence="12" id="KW-0966">Cell projection</keyword>
<keyword evidence="5" id="KW-0963">Cytoplasm</keyword>
<dbReference type="Pfam" id="PF13868">
    <property type="entry name" value="TPH"/>
    <property type="match status" value="1"/>
</dbReference>
<comment type="subcellular location">
    <subcellularLocation>
        <location evidence="2">Cytoplasm</location>
        <location evidence="2">Cytoskeleton</location>
        <location evidence="2">Flagellum axoneme</location>
    </subcellularLocation>
    <subcellularLocation>
        <location evidence="1">Nucleus</location>
    </subcellularLocation>
</comment>
<evidence type="ECO:0000313" key="16">
    <source>
        <dbReference type="Proteomes" id="UP000694924"/>
    </source>
</evidence>
<proteinExistence type="inferred from homology"/>
<dbReference type="InterPro" id="IPR026504">
    <property type="entry name" value="MNS1"/>
</dbReference>
<evidence type="ECO:0000259" key="15">
    <source>
        <dbReference type="Pfam" id="PF13868"/>
    </source>
</evidence>
<evidence type="ECO:0000256" key="8">
    <source>
        <dbReference type="ARBA" id="ARBA00023069"/>
    </source>
</evidence>
<keyword evidence="11" id="KW-0469">Meiosis</keyword>
<dbReference type="RefSeq" id="XP_015177314.1">
    <property type="nucleotide sequence ID" value="XM_015321828.1"/>
</dbReference>
<evidence type="ECO:0000256" key="2">
    <source>
        <dbReference type="ARBA" id="ARBA00004611"/>
    </source>
</evidence>
<organism evidence="16 17">
    <name type="scientific">Polistes dominula</name>
    <name type="common">European paper wasp</name>
    <name type="synonym">Vespa dominula</name>
    <dbReference type="NCBI Taxonomy" id="743375"/>
    <lineage>
        <taxon>Eukaryota</taxon>
        <taxon>Metazoa</taxon>
        <taxon>Ecdysozoa</taxon>
        <taxon>Arthropoda</taxon>
        <taxon>Hexapoda</taxon>
        <taxon>Insecta</taxon>
        <taxon>Pterygota</taxon>
        <taxon>Neoptera</taxon>
        <taxon>Endopterygota</taxon>
        <taxon>Hymenoptera</taxon>
        <taxon>Apocrita</taxon>
        <taxon>Aculeata</taxon>
        <taxon>Vespoidea</taxon>
        <taxon>Vespidae</taxon>
        <taxon>Polistinae</taxon>
        <taxon>Polistini</taxon>
        <taxon>Polistes</taxon>
    </lineage>
</organism>
<evidence type="ECO:0000256" key="6">
    <source>
        <dbReference type="ARBA" id="ARBA00022846"/>
    </source>
</evidence>
<evidence type="ECO:0000256" key="5">
    <source>
        <dbReference type="ARBA" id="ARBA00022490"/>
    </source>
</evidence>
<evidence type="ECO:0000256" key="13">
    <source>
        <dbReference type="ARBA" id="ARBA00046114"/>
    </source>
</evidence>
<dbReference type="PANTHER" id="PTHR19265:SF0">
    <property type="entry name" value="MEIOSIS-SPECIFIC NUCLEAR STRUCTURAL PROTEIN 1"/>
    <property type="match status" value="1"/>
</dbReference>
<keyword evidence="10" id="KW-0539">Nucleus</keyword>
<evidence type="ECO:0000256" key="4">
    <source>
        <dbReference type="ARBA" id="ARBA00014813"/>
    </source>
</evidence>
<protein>
    <recommendedName>
        <fullName evidence="4">Meiosis-specific nuclear structural protein 1</fullName>
    </recommendedName>
</protein>
<evidence type="ECO:0000256" key="9">
    <source>
        <dbReference type="ARBA" id="ARBA00023212"/>
    </source>
</evidence>
<evidence type="ECO:0000256" key="10">
    <source>
        <dbReference type="ARBA" id="ARBA00023242"/>
    </source>
</evidence>
<keyword evidence="7 14" id="KW-0175">Coiled coil</keyword>
<dbReference type="Proteomes" id="UP000694924">
    <property type="component" value="Unplaced"/>
</dbReference>
<name>A0ABM1IAS7_POLDO</name>
<evidence type="ECO:0000256" key="14">
    <source>
        <dbReference type="SAM" id="Coils"/>
    </source>
</evidence>
<evidence type="ECO:0000256" key="11">
    <source>
        <dbReference type="ARBA" id="ARBA00023254"/>
    </source>
</evidence>
<evidence type="ECO:0000313" key="17">
    <source>
        <dbReference type="RefSeq" id="XP_015177314.1"/>
    </source>
</evidence>
<keyword evidence="9" id="KW-0206">Cytoskeleton</keyword>